<keyword evidence="3" id="KW-1185">Reference proteome</keyword>
<dbReference type="EMBL" id="GG738852">
    <property type="protein sequence ID" value="EFC48141.1"/>
    <property type="molecule type" value="Genomic_DNA"/>
</dbReference>
<gene>
    <name evidence="2" type="ORF">NAEGRDRAFT_63866</name>
</gene>
<name>D2V4P9_NAEGR</name>
<proteinExistence type="predicted"/>
<evidence type="ECO:0000256" key="1">
    <source>
        <dbReference type="SAM" id="SignalP"/>
    </source>
</evidence>
<feature type="chain" id="PRO_5003037831" evidence="1">
    <location>
        <begin position="21"/>
        <end position="475"/>
    </location>
</feature>
<organism evidence="3">
    <name type="scientific">Naegleria gruberi</name>
    <name type="common">Amoeba</name>
    <dbReference type="NCBI Taxonomy" id="5762"/>
    <lineage>
        <taxon>Eukaryota</taxon>
        <taxon>Discoba</taxon>
        <taxon>Heterolobosea</taxon>
        <taxon>Tetramitia</taxon>
        <taxon>Eutetramitia</taxon>
        <taxon>Vahlkampfiidae</taxon>
        <taxon>Naegleria</taxon>
    </lineage>
</organism>
<dbReference type="InParanoid" id="D2V4P9"/>
<dbReference type="OrthoDB" id="10433291at2759"/>
<reference evidence="2 3" key="1">
    <citation type="journal article" date="2010" name="Cell">
        <title>The genome of Naegleria gruberi illuminates early eukaryotic versatility.</title>
        <authorList>
            <person name="Fritz-Laylin L.K."/>
            <person name="Prochnik S.E."/>
            <person name="Ginger M.L."/>
            <person name="Dacks J.B."/>
            <person name="Carpenter M.L."/>
            <person name="Field M.C."/>
            <person name="Kuo A."/>
            <person name="Paredez A."/>
            <person name="Chapman J."/>
            <person name="Pham J."/>
            <person name="Shu S."/>
            <person name="Neupane R."/>
            <person name="Cipriano M."/>
            <person name="Mancuso J."/>
            <person name="Tu H."/>
            <person name="Salamov A."/>
            <person name="Lindquist E."/>
            <person name="Shapiro H."/>
            <person name="Lucas S."/>
            <person name="Grigoriev I.V."/>
            <person name="Cande W.Z."/>
            <person name="Fulton C."/>
            <person name="Rokhsar D.S."/>
            <person name="Dawson S.C."/>
        </authorList>
    </citation>
    <scope>NUCLEOTIDE SEQUENCE [LARGE SCALE GENOMIC DNA]</scope>
    <source>
        <strain evidence="2 3">NEG-M</strain>
    </source>
</reference>
<sequence>MVQKKCSTLILLIPLNQIAQLVVMKGAADRILDFFELYSKYPLNQLISNIDVESSQMQFIRISKQVDSKNVTIGYVPITINTGNVKHNGNYNIFTLSPYHHYISYGRVELEINNINKWIVQFTNLIIDLFSYFFIWTKLDKTLIIGNLMLSTNLYNNLYNIKNNLLENSGSTMNQDDFLNNGTQSILYNSGNIDSQLKLMNTNYTLESLNQIEDNELYSELTKFLTSKFPQHSVMMRSLNDKIYSPILNTLSKIGYCPIPSRMIYTLNTLDKDTIQSTLKKRDVKDDKKLLNKYKNSYTIIGNNELREKINDMNHKYIEQMVNVYNMLYIGKYSECNIQFSKLFVYETLKNNIINYKCILNNERDEIDGVIGYFIKTFNNTRVMTCPVLGYNTSVSAPLYRMLSSILLQDAIHFNVFFNQSSGASIFKMNRGCSPAVEYSSIYIKHLPFYRRLPWSLLNTLINYIAVPIMEHYKL</sequence>
<evidence type="ECO:0000313" key="3">
    <source>
        <dbReference type="Proteomes" id="UP000006671"/>
    </source>
</evidence>
<dbReference type="Proteomes" id="UP000006671">
    <property type="component" value="Unassembled WGS sequence"/>
</dbReference>
<dbReference type="VEuPathDB" id="AmoebaDB:NAEGRDRAFT_63866"/>
<accession>D2V4P9</accession>
<keyword evidence="1" id="KW-0732">Signal</keyword>
<feature type="signal peptide" evidence="1">
    <location>
        <begin position="1"/>
        <end position="20"/>
    </location>
</feature>
<dbReference type="GeneID" id="8860515"/>
<dbReference type="KEGG" id="ngr:NAEGRDRAFT_63866"/>
<dbReference type="RefSeq" id="XP_002680885.1">
    <property type="nucleotide sequence ID" value="XM_002680839.1"/>
</dbReference>
<dbReference type="OMA" id="PYHHYIS"/>
<dbReference type="AlphaFoldDB" id="D2V4P9"/>
<evidence type="ECO:0000313" key="2">
    <source>
        <dbReference type="EMBL" id="EFC48141.1"/>
    </source>
</evidence>
<protein>
    <submittedName>
        <fullName evidence="2">Predicted protein</fullName>
    </submittedName>
</protein>